<dbReference type="InterPro" id="IPR036388">
    <property type="entry name" value="WH-like_DNA-bd_sf"/>
</dbReference>
<evidence type="ECO:0000259" key="1">
    <source>
        <dbReference type="PROSITE" id="PS50043"/>
    </source>
</evidence>
<dbReference type="PROSITE" id="PS00622">
    <property type="entry name" value="HTH_LUXR_1"/>
    <property type="match status" value="1"/>
</dbReference>
<dbReference type="GO" id="GO:0006355">
    <property type="term" value="P:regulation of DNA-templated transcription"/>
    <property type="evidence" value="ECO:0007669"/>
    <property type="project" value="InterPro"/>
</dbReference>
<dbReference type="Gene3D" id="3.40.50.1820">
    <property type="entry name" value="alpha/beta hydrolase"/>
    <property type="match status" value="1"/>
</dbReference>
<dbReference type="SMART" id="SM00421">
    <property type="entry name" value="HTH_LUXR"/>
    <property type="match status" value="1"/>
</dbReference>
<name>A0A1H8RJP7_9GAMM</name>
<feature type="domain" description="HTH luxR-type" evidence="1">
    <location>
        <begin position="278"/>
        <end position="343"/>
    </location>
</feature>
<accession>A0A1H8RJP7</accession>
<dbReference type="EMBL" id="FOEG01000002">
    <property type="protein sequence ID" value="SEO66620.1"/>
    <property type="molecule type" value="Genomic_DNA"/>
</dbReference>
<dbReference type="Gene3D" id="1.10.10.10">
    <property type="entry name" value="Winged helix-like DNA-binding domain superfamily/Winged helix DNA-binding domain"/>
    <property type="match status" value="1"/>
</dbReference>
<dbReference type="GO" id="GO:0003677">
    <property type="term" value="F:DNA binding"/>
    <property type="evidence" value="ECO:0007669"/>
    <property type="project" value="UniProtKB-KW"/>
</dbReference>
<dbReference type="AlphaFoldDB" id="A0A1H8RJP7"/>
<dbReference type="Pfam" id="PF00561">
    <property type="entry name" value="Abhydrolase_1"/>
    <property type="match status" value="1"/>
</dbReference>
<dbReference type="InterPro" id="IPR050471">
    <property type="entry name" value="AB_hydrolase"/>
</dbReference>
<dbReference type="CDD" id="cd06170">
    <property type="entry name" value="LuxR_C_like"/>
    <property type="match status" value="1"/>
</dbReference>
<dbReference type="Pfam" id="PF00196">
    <property type="entry name" value="GerE"/>
    <property type="match status" value="1"/>
</dbReference>
<dbReference type="PROSITE" id="PS50043">
    <property type="entry name" value="HTH_LUXR_2"/>
    <property type="match status" value="1"/>
</dbReference>
<dbReference type="STRING" id="406100.SAMN04488052_10271"/>
<dbReference type="InterPro" id="IPR016032">
    <property type="entry name" value="Sig_transdc_resp-reg_C-effctor"/>
</dbReference>
<proteinExistence type="predicted"/>
<dbReference type="RefSeq" id="WP_171909818.1">
    <property type="nucleotide sequence ID" value="NZ_FOEG01000002.1"/>
</dbReference>
<dbReference type="SUPFAM" id="SSF53474">
    <property type="entry name" value="alpha/beta-Hydrolases"/>
    <property type="match status" value="1"/>
</dbReference>
<gene>
    <name evidence="2" type="ORF">SAMN04488052_10271</name>
</gene>
<dbReference type="PANTHER" id="PTHR43433:SF8">
    <property type="entry name" value="BIFUNCTIONAL LIPASE_ADENYLATE CYCLASE LIPJ"/>
    <property type="match status" value="1"/>
</dbReference>
<evidence type="ECO:0000313" key="3">
    <source>
        <dbReference type="Proteomes" id="UP000199657"/>
    </source>
</evidence>
<dbReference type="PRINTS" id="PR00111">
    <property type="entry name" value="ABHYDROLASE"/>
</dbReference>
<sequence length="349" mass="37571">MHEPSVRLCEGPEGARIAFASLGRGPPLVLVPGWLCHLHELWTHPAAASARRKLTAVHQLTWYDRLGCGLSDRQGFALTLENDVQQLTAVMDAAGIERASLIGYSFGGPPAAVFAARHPERVQRLVFCSAFARGSAITTRERLEALKQVVHMNWNVGSRTLAAMLVPNGGAREMQWYGRFQRMAASSGMAAQLLDHLWTMDVRDVLPALTMPVLVVHNRGDRAVPLSAGHEIAALVPGAQFEALDGNEHDPFIRDSGSLVDLILHFLAGRPPGAEHHAPTPGGELSSREREVLQHIAEGASNKAIATALGISVGTVERHVSHIYSKLPAHGRADLALRAVKLGLVSPAP</sequence>
<dbReference type="InterPro" id="IPR000073">
    <property type="entry name" value="AB_hydrolase_1"/>
</dbReference>
<dbReference type="InterPro" id="IPR029058">
    <property type="entry name" value="AB_hydrolase_fold"/>
</dbReference>
<protein>
    <submittedName>
        <fullName evidence="2">DNA-binding response regulator, NarL/FixJ family, contains REC and HTH domains</fullName>
    </submittedName>
</protein>
<dbReference type="InterPro" id="IPR000792">
    <property type="entry name" value="Tscrpt_reg_LuxR_C"/>
</dbReference>
<dbReference type="Proteomes" id="UP000199657">
    <property type="component" value="Unassembled WGS sequence"/>
</dbReference>
<keyword evidence="2" id="KW-0238">DNA-binding</keyword>
<evidence type="ECO:0000313" key="2">
    <source>
        <dbReference type="EMBL" id="SEO66620.1"/>
    </source>
</evidence>
<reference evidence="2 3" key="1">
    <citation type="submission" date="2016-10" db="EMBL/GenBank/DDBJ databases">
        <authorList>
            <person name="de Groot N.N."/>
        </authorList>
    </citation>
    <scope>NUCLEOTIDE SEQUENCE [LARGE SCALE GENOMIC DNA]</scope>
    <source>
        <strain evidence="2 3">CGMCC 1.6291</strain>
    </source>
</reference>
<keyword evidence="3" id="KW-1185">Reference proteome</keyword>
<dbReference type="SUPFAM" id="SSF46894">
    <property type="entry name" value="C-terminal effector domain of the bipartite response regulators"/>
    <property type="match status" value="1"/>
</dbReference>
<dbReference type="PANTHER" id="PTHR43433">
    <property type="entry name" value="HYDROLASE, ALPHA/BETA FOLD FAMILY PROTEIN"/>
    <property type="match status" value="1"/>
</dbReference>
<dbReference type="PRINTS" id="PR00038">
    <property type="entry name" value="HTHLUXR"/>
</dbReference>
<organism evidence="2 3">
    <name type="scientific">Aquisalimonas asiatica</name>
    <dbReference type="NCBI Taxonomy" id="406100"/>
    <lineage>
        <taxon>Bacteria</taxon>
        <taxon>Pseudomonadati</taxon>
        <taxon>Pseudomonadota</taxon>
        <taxon>Gammaproteobacteria</taxon>
        <taxon>Chromatiales</taxon>
        <taxon>Ectothiorhodospiraceae</taxon>
        <taxon>Aquisalimonas</taxon>
    </lineage>
</organism>